<dbReference type="GO" id="GO:0016020">
    <property type="term" value="C:membrane"/>
    <property type="evidence" value="ECO:0007669"/>
    <property type="project" value="UniProtKB-SubCell"/>
</dbReference>
<reference evidence="10" key="1">
    <citation type="submission" date="2014-07" db="EMBL/GenBank/DDBJ databases">
        <authorList>
            <person name="Monot Marc"/>
        </authorList>
    </citation>
    <scope>NUCLEOTIDE SEQUENCE</scope>
    <source>
        <strain evidence="11">7032989</strain>
        <strain evidence="10">7032994</strain>
    </source>
</reference>
<dbReference type="EMBL" id="LK933160">
    <property type="protein sequence ID" value="CDT45121.1"/>
    <property type="molecule type" value="Genomic_DNA"/>
</dbReference>
<feature type="transmembrane region" description="Helical" evidence="7">
    <location>
        <begin position="109"/>
        <end position="131"/>
    </location>
</feature>
<dbReference type="Pfam" id="PF03188">
    <property type="entry name" value="Cytochrom_B561"/>
    <property type="match status" value="1"/>
</dbReference>
<evidence type="ECO:0000313" key="11">
    <source>
        <dbReference type="EMBL" id="CDT45121.1"/>
    </source>
</evidence>
<feature type="transmembrane region" description="Helical" evidence="7">
    <location>
        <begin position="37"/>
        <end position="58"/>
    </location>
</feature>
<keyword evidence="5 7" id="KW-1133">Transmembrane helix</keyword>
<gene>
    <name evidence="11" type="ORF">BN1095_480085</name>
    <name evidence="9" type="ORF">BN1096_310088</name>
    <name evidence="10" type="ORF">BN1097_320087</name>
</gene>
<evidence type="ECO:0000259" key="8">
    <source>
        <dbReference type="Pfam" id="PF03188"/>
    </source>
</evidence>
<feature type="domain" description="Cytochrome b561" evidence="8">
    <location>
        <begin position="9"/>
        <end position="98"/>
    </location>
</feature>
<evidence type="ECO:0000313" key="9">
    <source>
        <dbReference type="EMBL" id="CDS84337.1"/>
    </source>
</evidence>
<evidence type="ECO:0000256" key="3">
    <source>
        <dbReference type="ARBA" id="ARBA00022692"/>
    </source>
</evidence>
<evidence type="ECO:0000256" key="6">
    <source>
        <dbReference type="ARBA" id="ARBA00023136"/>
    </source>
</evidence>
<evidence type="ECO:0000313" key="10">
    <source>
        <dbReference type="EMBL" id="CDS84771.1"/>
    </source>
</evidence>
<evidence type="ECO:0000256" key="2">
    <source>
        <dbReference type="ARBA" id="ARBA00022448"/>
    </source>
</evidence>
<evidence type="ECO:0000256" key="5">
    <source>
        <dbReference type="ARBA" id="ARBA00022989"/>
    </source>
</evidence>
<feature type="transmembrane region" description="Helical" evidence="7">
    <location>
        <begin position="6"/>
        <end position="25"/>
    </location>
</feature>
<proteinExistence type="predicted"/>
<keyword evidence="6 7" id="KW-0472">Membrane</keyword>
<accession>A0A069A9E1</accession>
<keyword evidence="4" id="KW-0249">Electron transport</keyword>
<organism evidence="10">
    <name type="scientific">Clostridioides difficile</name>
    <name type="common">Peptoclostridium difficile</name>
    <dbReference type="NCBI Taxonomy" id="1496"/>
    <lineage>
        <taxon>Bacteria</taxon>
        <taxon>Bacillati</taxon>
        <taxon>Bacillota</taxon>
        <taxon>Clostridia</taxon>
        <taxon>Peptostreptococcales</taxon>
        <taxon>Peptostreptococcaceae</taxon>
        <taxon>Clostridioides</taxon>
    </lineage>
</organism>
<dbReference type="AlphaFoldDB" id="A0A069A9E1"/>
<dbReference type="InterPro" id="IPR023813">
    <property type="entry name" value="HsmA-like"/>
</dbReference>
<evidence type="ECO:0000256" key="1">
    <source>
        <dbReference type="ARBA" id="ARBA00004370"/>
    </source>
</evidence>
<name>A0A069A9E1_CLODI</name>
<dbReference type="RefSeq" id="WP_109273850.1">
    <property type="nucleotide sequence ID" value="NZ_CAADAM010000024.1"/>
</dbReference>
<evidence type="ECO:0000256" key="4">
    <source>
        <dbReference type="ARBA" id="ARBA00022982"/>
    </source>
</evidence>
<dbReference type="NCBIfam" id="TIGR03987">
    <property type="entry name" value="HsmA family protein"/>
    <property type="match status" value="1"/>
</dbReference>
<keyword evidence="2" id="KW-0813">Transport</keyword>
<dbReference type="EMBL" id="LK932482">
    <property type="protein sequence ID" value="CDS84337.1"/>
    <property type="molecule type" value="Genomic_DNA"/>
</dbReference>
<dbReference type="InterPro" id="IPR006593">
    <property type="entry name" value="Cyt_b561/ferric_Rdtase_TM"/>
</dbReference>
<feature type="transmembrane region" description="Helical" evidence="7">
    <location>
        <begin position="78"/>
        <end position="97"/>
    </location>
</feature>
<protein>
    <submittedName>
        <fullName evidence="10">Putative membrane protein</fullName>
    </submittedName>
</protein>
<keyword evidence="3 7" id="KW-0812">Transmembrane</keyword>
<comment type="subcellular location">
    <subcellularLocation>
        <location evidence="1">Membrane</location>
    </subcellularLocation>
</comment>
<evidence type="ECO:0000256" key="7">
    <source>
        <dbReference type="SAM" id="Phobius"/>
    </source>
</evidence>
<sequence length="138" mass="16030">MNYKLILAIVFITSALIFYTIGVFGERKAKILKKKHVIIFWLGFIFDTLGTFTMSNIANSHTFEVKSALSQNLHSITGLLAIVLMLFHASWATFVLYKDDEEKKKFFHKFSIVVWTIWLVPYFMVCLLVWLDSKIKSV</sequence>
<dbReference type="EMBL" id="LK932368">
    <property type="protein sequence ID" value="CDS84771.1"/>
    <property type="molecule type" value="Genomic_DNA"/>
</dbReference>